<protein>
    <submittedName>
        <fullName evidence="2">Uncharacterized protein</fullName>
    </submittedName>
</protein>
<accession>A0A3N4KDE9</accession>
<feature type="compositionally biased region" description="Gly residues" evidence="1">
    <location>
        <begin position="178"/>
        <end position="196"/>
    </location>
</feature>
<evidence type="ECO:0000313" key="2">
    <source>
        <dbReference type="EMBL" id="RPB07352.1"/>
    </source>
</evidence>
<feature type="compositionally biased region" description="Gly residues" evidence="1">
    <location>
        <begin position="211"/>
        <end position="236"/>
    </location>
</feature>
<gene>
    <name evidence="2" type="ORF">P167DRAFT_579374</name>
</gene>
<dbReference type="InParanoid" id="A0A3N4KDE9"/>
<dbReference type="EMBL" id="ML119186">
    <property type="protein sequence ID" value="RPB07352.1"/>
    <property type="molecule type" value="Genomic_DNA"/>
</dbReference>
<evidence type="ECO:0000256" key="1">
    <source>
        <dbReference type="SAM" id="MobiDB-lite"/>
    </source>
</evidence>
<feature type="region of interest" description="Disordered" evidence="1">
    <location>
        <begin position="178"/>
        <end position="236"/>
    </location>
</feature>
<proteinExistence type="predicted"/>
<evidence type="ECO:0000313" key="3">
    <source>
        <dbReference type="Proteomes" id="UP000277580"/>
    </source>
</evidence>
<name>A0A3N4KDE9_9PEZI</name>
<organism evidence="2 3">
    <name type="scientific">Morchella conica CCBAS932</name>
    <dbReference type="NCBI Taxonomy" id="1392247"/>
    <lineage>
        <taxon>Eukaryota</taxon>
        <taxon>Fungi</taxon>
        <taxon>Dikarya</taxon>
        <taxon>Ascomycota</taxon>
        <taxon>Pezizomycotina</taxon>
        <taxon>Pezizomycetes</taxon>
        <taxon>Pezizales</taxon>
        <taxon>Morchellaceae</taxon>
        <taxon>Morchella</taxon>
    </lineage>
</organism>
<reference evidence="2 3" key="1">
    <citation type="journal article" date="2018" name="Nat. Ecol. Evol.">
        <title>Pezizomycetes genomes reveal the molecular basis of ectomycorrhizal truffle lifestyle.</title>
        <authorList>
            <person name="Murat C."/>
            <person name="Payen T."/>
            <person name="Noel B."/>
            <person name="Kuo A."/>
            <person name="Morin E."/>
            <person name="Chen J."/>
            <person name="Kohler A."/>
            <person name="Krizsan K."/>
            <person name="Balestrini R."/>
            <person name="Da Silva C."/>
            <person name="Montanini B."/>
            <person name="Hainaut M."/>
            <person name="Levati E."/>
            <person name="Barry K.W."/>
            <person name="Belfiori B."/>
            <person name="Cichocki N."/>
            <person name="Clum A."/>
            <person name="Dockter R.B."/>
            <person name="Fauchery L."/>
            <person name="Guy J."/>
            <person name="Iotti M."/>
            <person name="Le Tacon F."/>
            <person name="Lindquist E.A."/>
            <person name="Lipzen A."/>
            <person name="Malagnac F."/>
            <person name="Mello A."/>
            <person name="Molinier V."/>
            <person name="Miyauchi S."/>
            <person name="Poulain J."/>
            <person name="Riccioni C."/>
            <person name="Rubini A."/>
            <person name="Sitrit Y."/>
            <person name="Splivallo R."/>
            <person name="Traeger S."/>
            <person name="Wang M."/>
            <person name="Zifcakova L."/>
            <person name="Wipf D."/>
            <person name="Zambonelli A."/>
            <person name="Paolocci F."/>
            <person name="Nowrousian M."/>
            <person name="Ottonello S."/>
            <person name="Baldrian P."/>
            <person name="Spatafora J.W."/>
            <person name="Henrissat B."/>
            <person name="Nagy L.G."/>
            <person name="Aury J.M."/>
            <person name="Wincker P."/>
            <person name="Grigoriev I.V."/>
            <person name="Bonfante P."/>
            <person name="Martin F.M."/>
        </authorList>
    </citation>
    <scope>NUCLEOTIDE SEQUENCE [LARGE SCALE GENOMIC DNA]</scope>
    <source>
        <strain evidence="2 3">CCBAS932</strain>
    </source>
</reference>
<dbReference type="AlphaFoldDB" id="A0A3N4KDE9"/>
<keyword evidence="3" id="KW-1185">Reference proteome</keyword>
<feature type="compositionally biased region" description="Pro residues" evidence="1">
    <location>
        <begin position="197"/>
        <end position="210"/>
    </location>
</feature>
<dbReference type="Proteomes" id="UP000277580">
    <property type="component" value="Unassembled WGS sequence"/>
</dbReference>
<sequence>MVTVVDPDALGAFFMLVPPPTYDWNDPLNEPSFIGILTKITFPELCNLILKHTAPGRAVRTIWGAIENVPPAAVPPVRPVEVQITDSEELEDDYSMIDIPAEDSDYEEGKHRINAKGLRVYMPRTDASNQRLIQTLVRRRDRQQDAIDDLDHKYFRKYPLGVGKAKRVADALTAAGAGGGGGGGGVGGGGGGGGGLGPPPPPGGPPPPPGGGGGGGPAGGGGDGGGGDGGDGGGHH</sequence>